<accession>A0A4S4KRS7</accession>
<dbReference type="EMBL" id="SGPK01000609">
    <property type="protein sequence ID" value="THH01001.1"/>
    <property type="molecule type" value="Genomic_DNA"/>
</dbReference>
<protein>
    <recommendedName>
        <fullName evidence="3">F-box domain-containing protein</fullName>
    </recommendedName>
</protein>
<sequence length="495" mass="57841">MSFEITIDRHTLDVLASALAVLRHDEDPVDGDKLWSLETPELSTPTGSNHTLDAIRVQSVQAAIHQLEAVQNALHLLTRSCKEKIKKVKRQLYPFSGYGYDVTELPEDILALIFQFSWDENREYCEYPGIPAVSYVCRRFRGLSLRLPRLWTRVSNFMPQPWIDVLLQRSKNAELCISAYVTTRDRDDNIARRTWIISFMSRLLPHAGRWKAFSIRFDHGPGEKRRERVQIINSVLRTRCTLPVLESFIVDNGEFGHGTALNFYKTWKMPNLHHLSVSQANNVTALSLNGFRSLTSLKIYFAYCDVEQISVLRKYLGMLENLTDLDLDLDLDDSDGYQEDDSIMETYLPKVIKLTLKVPSQEHIKCVMDHLLMPALEYLFIGIRDEQREFQGRRRFLAIRKPPDMFYYGFHCFEVARLLRYFPCLKRITLDAPQLCESLLNASRDSCESFDAQDSWNMFELLKVHGLEYLPEKVFPEKETRSYWEYQMVEPHDEW</sequence>
<dbReference type="Proteomes" id="UP000308199">
    <property type="component" value="Unassembled WGS sequence"/>
</dbReference>
<organism evidence="1 2">
    <name type="scientific">Phellinidium pouzarii</name>
    <dbReference type="NCBI Taxonomy" id="167371"/>
    <lineage>
        <taxon>Eukaryota</taxon>
        <taxon>Fungi</taxon>
        <taxon>Dikarya</taxon>
        <taxon>Basidiomycota</taxon>
        <taxon>Agaricomycotina</taxon>
        <taxon>Agaricomycetes</taxon>
        <taxon>Hymenochaetales</taxon>
        <taxon>Hymenochaetaceae</taxon>
        <taxon>Phellinidium</taxon>
    </lineage>
</organism>
<gene>
    <name evidence="1" type="ORF">EW145_g6995</name>
</gene>
<dbReference type="Gene3D" id="1.20.1280.50">
    <property type="match status" value="1"/>
</dbReference>
<evidence type="ECO:0008006" key="3">
    <source>
        <dbReference type="Google" id="ProtNLM"/>
    </source>
</evidence>
<dbReference type="SUPFAM" id="SSF52047">
    <property type="entry name" value="RNI-like"/>
    <property type="match status" value="1"/>
</dbReference>
<dbReference type="OrthoDB" id="3365698at2759"/>
<dbReference type="InterPro" id="IPR032675">
    <property type="entry name" value="LRR_dom_sf"/>
</dbReference>
<evidence type="ECO:0000313" key="2">
    <source>
        <dbReference type="Proteomes" id="UP000308199"/>
    </source>
</evidence>
<name>A0A4S4KRS7_9AGAM</name>
<dbReference type="Gene3D" id="3.80.10.10">
    <property type="entry name" value="Ribonuclease Inhibitor"/>
    <property type="match status" value="1"/>
</dbReference>
<comment type="caution">
    <text evidence="1">The sequence shown here is derived from an EMBL/GenBank/DDBJ whole genome shotgun (WGS) entry which is preliminary data.</text>
</comment>
<evidence type="ECO:0000313" key="1">
    <source>
        <dbReference type="EMBL" id="THH01001.1"/>
    </source>
</evidence>
<reference evidence="1 2" key="1">
    <citation type="submission" date="2019-02" db="EMBL/GenBank/DDBJ databases">
        <title>Genome sequencing of the rare red list fungi Phellinidium pouzarii.</title>
        <authorList>
            <person name="Buettner E."/>
            <person name="Kellner H."/>
        </authorList>
    </citation>
    <scope>NUCLEOTIDE SEQUENCE [LARGE SCALE GENOMIC DNA]</scope>
    <source>
        <strain evidence="1 2">DSM 108285</strain>
    </source>
</reference>
<keyword evidence="2" id="KW-1185">Reference proteome</keyword>
<proteinExistence type="predicted"/>
<dbReference type="AlphaFoldDB" id="A0A4S4KRS7"/>